<dbReference type="InterPro" id="IPR005353">
    <property type="entry name" value="UPF0146"/>
</dbReference>
<dbReference type="RefSeq" id="WP_004079300.1">
    <property type="nucleotide sequence ID" value="NZ_CM001436.1"/>
</dbReference>
<proteinExistence type="inferred from homology"/>
<dbReference type="STRING" id="937775.Metlim_2708"/>
<gene>
    <name evidence="3" type="ORF">Metlim_2708</name>
</gene>
<dbReference type="OrthoDB" id="59816at2157"/>
<accession>H1Z4J8</accession>
<comment type="similarity">
    <text evidence="1 2">Belongs to the UPF0146 family.</text>
</comment>
<dbReference type="Pfam" id="PF03686">
    <property type="entry name" value="UPF0146"/>
    <property type="match status" value="1"/>
</dbReference>
<evidence type="ECO:0000313" key="4">
    <source>
        <dbReference type="Proteomes" id="UP000005741"/>
    </source>
</evidence>
<dbReference type="EMBL" id="CM001436">
    <property type="protein sequence ID" value="EHQ36746.1"/>
    <property type="molecule type" value="Genomic_DNA"/>
</dbReference>
<dbReference type="Gene3D" id="3.40.50.150">
    <property type="entry name" value="Vaccinia Virus protein VP39"/>
    <property type="match status" value="1"/>
</dbReference>
<evidence type="ECO:0000313" key="3">
    <source>
        <dbReference type="EMBL" id="EHQ36746.1"/>
    </source>
</evidence>
<evidence type="ECO:0000256" key="2">
    <source>
        <dbReference type="HAMAP-Rule" id="MF_00341"/>
    </source>
</evidence>
<reference evidence="3 4" key="1">
    <citation type="submission" date="2011-10" db="EMBL/GenBank/DDBJ databases">
        <title>The Improved High-Quality Draft genome of Methanoplanus limicola DSM 2279.</title>
        <authorList>
            <consortium name="US DOE Joint Genome Institute (JGI-PGF)"/>
            <person name="Lucas S."/>
            <person name="Copeland A."/>
            <person name="Lapidus A."/>
            <person name="Glavina del Rio T."/>
            <person name="Dalin E."/>
            <person name="Tice H."/>
            <person name="Bruce D."/>
            <person name="Goodwin L."/>
            <person name="Pitluck S."/>
            <person name="Peters L."/>
            <person name="Mikhailova N."/>
            <person name="Lu M."/>
            <person name="Kyrpides N."/>
            <person name="Mavromatis K."/>
            <person name="Ivanova N."/>
            <person name="Markowitz V."/>
            <person name="Cheng J.-F."/>
            <person name="Hugenholtz P."/>
            <person name="Woyke T."/>
            <person name="Wu D."/>
            <person name="Wirth R."/>
            <person name="Brambilla E.-M."/>
            <person name="Klenk H.-P."/>
            <person name="Eisen J.A."/>
        </authorList>
    </citation>
    <scope>NUCLEOTIDE SEQUENCE [LARGE SCALE GENOMIC DNA]</scope>
    <source>
        <strain evidence="3 4">DSM 2279</strain>
    </source>
</reference>
<dbReference type="PATRIC" id="fig|937775.9.peg.3046"/>
<evidence type="ECO:0000256" key="1">
    <source>
        <dbReference type="ARBA" id="ARBA00006969"/>
    </source>
</evidence>
<keyword evidence="4" id="KW-1185">Reference proteome</keyword>
<dbReference type="InParanoid" id="H1Z4J8"/>
<name>H1Z4J8_9EURY</name>
<organism evidence="3 4">
    <name type="scientific">Methanoplanus limicola DSM 2279</name>
    <dbReference type="NCBI Taxonomy" id="937775"/>
    <lineage>
        <taxon>Archaea</taxon>
        <taxon>Methanobacteriati</taxon>
        <taxon>Methanobacteriota</taxon>
        <taxon>Stenosarchaea group</taxon>
        <taxon>Methanomicrobia</taxon>
        <taxon>Methanomicrobiales</taxon>
        <taxon>Methanomicrobiaceae</taxon>
        <taxon>Methanoplanus</taxon>
    </lineage>
</organism>
<protein>
    <recommendedName>
        <fullName evidence="2">UPF0146 protein Metlim_2708</fullName>
    </recommendedName>
</protein>
<sequence length="130" mass="14408">MVCYKDIEAKIADYLSDNYTSAVEIGIGRNPDVAAALKEKGVDVSAVDIRNIAEDYGIEFHCDDIYSPNLSLYVGREVIYSVRPGVEMVPSLISIADQTDSDLIVYHLGCEIYRDGGEIIDCGVILHKYR</sequence>
<dbReference type="AlphaFoldDB" id="H1Z4J8"/>
<dbReference type="Proteomes" id="UP000005741">
    <property type="component" value="Chromosome"/>
</dbReference>
<dbReference type="HAMAP" id="MF_00341">
    <property type="entry name" value="UPF0146"/>
    <property type="match status" value="1"/>
</dbReference>
<dbReference type="HOGENOM" id="CLU_148458_0_0_2"/>
<dbReference type="InterPro" id="IPR029063">
    <property type="entry name" value="SAM-dependent_MTases_sf"/>
</dbReference>